<evidence type="ECO:0000313" key="1">
    <source>
        <dbReference type="EMBL" id="OCH92752.1"/>
    </source>
</evidence>
<evidence type="ECO:0000313" key="2">
    <source>
        <dbReference type="Proteomes" id="UP000250043"/>
    </source>
</evidence>
<accession>A0A8E2B537</accession>
<proteinExistence type="predicted"/>
<name>A0A8E2B537_9APHY</name>
<gene>
    <name evidence="1" type="ORF">OBBRIDRAFT_410061</name>
</gene>
<reference evidence="1 2" key="1">
    <citation type="submission" date="2016-07" db="EMBL/GenBank/DDBJ databases">
        <title>Draft genome of the white-rot fungus Obba rivulosa 3A-2.</title>
        <authorList>
            <consortium name="DOE Joint Genome Institute"/>
            <person name="Miettinen O."/>
            <person name="Riley R."/>
            <person name="Acob R."/>
            <person name="Barry K."/>
            <person name="Cullen D."/>
            <person name="De Vries R."/>
            <person name="Hainaut M."/>
            <person name="Hatakka A."/>
            <person name="Henrissat B."/>
            <person name="Hilden K."/>
            <person name="Kuo R."/>
            <person name="Labutti K."/>
            <person name="Lipzen A."/>
            <person name="Makela M.R."/>
            <person name="Sandor L."/>
            <person name="Spatafora J.W."/>
            <person name="Grigoriev I.V."/>
            <person name="Hibbett D.S."/>
        </authorList>
    </citation>
    <scope>NUCLEOTIDE SEQUENCE [LARGE SCALE GENOMIC DNA]</scope>
    <source>
        <strain evidence="1 2">3A-2</strain>
    </source>
</reference>
<sequence length="83" mass="8983">MLRSVISLSSGRSGRSCIGLWVAGMSGMDAVCRRADCYNSHSSAAECAAEAVCSHGHWRVSEGKRRSRHYGVCAMLIAEYQMA</sequence>
<keyword evidence="2" id="KW-1185">Reference proteome</keyword>
<protein>
    <submittedName>
        <fullName evidence="1">Uncharacterized protein</fullName>
    </submittedName>
</protein>
<dbReference type="EMBL" id="KV722364">
    <property type="protein sequence ID" value="OCH92752.1"/>
    <property type="molecule type" value="Genomic_DNA"/>
</dbReference>
<dbReference type="Proteomes" id="UP000250043">
    <property type="component" value="Unassembled WGS sequence"/>
</dbReference>
<dbReference type="AlphaFoldDB" id="A0A8E2B537"/>
<organism evidence="1 2">
    <name type="scientific">Obba rivulosa</name>
    <dbReference type="NCBI Taxonomy" id="1052685"/>
    <lineage>
        <taxon>Eukaryota</taxon>
        <taxon>Fungi</taxon>
        <taxon>Dikarya</taxon>
        <taxon>Basidiomycota</taxon>
        <taxon>Agaricomycotina</taxon>
        <taxon>Agaricomycetes</taxon>
        <taxon>Polyporales</taxon>
        <taxon>Gelatoporiaceae</taxon>
        <taxon>Obba</taxon>
    </lineage>
</organism>